<proteinExistence type="predicted"/>
<evidence type="ECO:0000313" key="3">
    <source>
        <dbReference type="Proteomes" id="UP000756710"/>
    </source>
</evidence>
<keyword evidence="3" id="KW-1185">Reference proteome</keyword>
<accession>A0ABS4MLV0</accession>
<evidence type="ECO:0000256" key="1">
    <source>
        <dbReference type="SAM" id="MobiDB-lite"/>
    </source>
</evidence>
<dbReference type="EMBL" id="JAGGLR010000003">
    <property type="protein sequence ID" value="MBP2060272.1"/>
    <property type="molecule type" value="Genomic_DNA"/>
</dbReference>
<evidence type="ECO:0000313" key="2">
    <source>
        <dbReference type="EMBL" id="MBP2060272.1"/>
    </source>
</evidence>
<protein>
    <submittedName>
        <fullName evidence="2">Uncharacterized protein</fullName>
    </submittedName>
</protein>
<feature type="region of interest" description="Disordered" evidence="1">
    <location>
        <begin position="1"/>
        <end position="36"/>
    </location>
</feature>
<comment type="caution">
    <text evidence="2">The sequence shown here is derived from an EMBL/GenBank/DDBJ whole genome shotgun (WGS) entry which is preliminary data.</text>
</comment>
<reference evidence="2 3" key="1">
    <citation type="submission" date="2021-03" db="EMBL/GenBank/DDBJ databases">
        <title>Genomic Encyclopedia of Type Strains, Phase IV (KMG-IV): sequencing the most valuable type-strain genomes for metagenomic binning, comparative biology and taxonomic classification.</title>
        <authorList>
            <person name="Goeker M."/>
        </authorList>
    </citation>
    <scope>NUCLEOTIDE SEQUENCE [LARGE SCALE GENOMIC DNA]</scope>
    <source>
        <strain evidence="2 3">DSM 41954</strain>
    </source>
</reference>
<sequence>MHYAVSRQLPLPRALGTVTGSHPRRRTGYGLGTDRG</sequence>
<organism evidence="2 3">
    <name type="scientific">Streptomyces iranensis</name>
    <dbReference type="NCBI Taxonomy" id="576784"/>
    <lineage>
        <taxon>Bacteria</taxon>
        <taxon>Bacillati</taxon>
        <taxon>Actinomycetota</taxon>
        <taxon>Actinomycetes</taxon>
        <taxon>Kitasatosporales</taxon>
        <taxon>Streptomycetaceae</taxon>
        <taxon>Streptomyces</taxon>
        <taxon>Streptomyces violaceusniger group</taxon>
    </lineage>
</organism>
<gene>
    <name evidence="2" type="ORF">J2Z30_001274</name>
</gene>
<name>A0ABS4MLV0_9ACTN</name>
<dbReference type="Proteomes" id="UP000756710">
    <property type="component" value="Unassembled WGS sequence"/>
</dbReference>